<keyword evidence="7 16" id="KW-0285">Flavoprotein</keyword>
<feature type="active site" description="Proton donor" evidence="16">
    <location>
        <position position="222"/>
    </location>
</feature>
<dbReference type="Gene3D" id="3.90.78.10">
    <property type="entry name" value="UDP-N-acetylenolpyruvoylglucosamine reductase, C-terminal domain"/>
    <property type="match status" value="1"/>
</dbReference>
<dbReference type="SUPFAM" id="SSF56176">
    <property type="entry name" value="FAD-binding/transporter-associated domain-like"/>
    <property type="match status" value="1"/>
</dbReference>
<comment type="catalytic activity">
    <reaction evidence="15 16">
        <text>UDP-N-acetyl-alpha-D-muramate + NADP(+) = UDP-N-acetyl-3-O-(1-carboxyvinyl)-alpha-D-glucosamine + NADPH + H(+)</text>
        <dbReference type="Rhea" id="RHEA:12248"/>
        <dbReference type="ChEBI" id="CHEBI:15378"/>
        <dbReference type="ChEBI" id="CHEBI:57783"/>
        <dbReference type="ChEBI" id="CHEBI:58349"/>
        <dbReference type="ChEBI" id="CHEBI:68483"/>
        <dbReference type="ChEBI" id="CHEBI:70757"/>
        <dbReference type="EC" id="1.3.1.98"/>
    </reaction>
</comment>
<evidence type="ECO:0000259" key="17">
    <source>
        <dbReference type="PROSITE" id="PS51387"/>
    </source>
</evidence>
<feature type="domain" description="FAD-binding PCMH-type" evidence="17">
    <location>
        <begin position="28"/>
        <end position="193"/>
    </location>
</feature>
<dbReference type="InterPro" id="IPR016166">
    <property type="entry name" value="FAD-bd_PCMH"/>
</dbReference>
<evidence type="ECO:0000256" key="11">
    <source>
        <dbReference type="ARBA" id="ARBA00022984"/>
    </source>
</evidence>
<comment type="pathway">
    <text evidence="4 16">Cell wall biogenesis; peptidoglycan biosynthesis.</text>
</comment>
<comment type="similarity">
    <text evidence="16">Belongs to the MurB family.</text>
</comment>
<evidence type="ECO:0000313" key="19">
    <source>
        <dbReference type="Proteomes" id="UP000217758"/>
    </source>
</evidence>
<evidence type="ECO:0000256" key="10">
    <source>
        <dbReference type="ARBA" id="ARBA00022960"/>
    </source>
</evidence>
<evidence type="ECO:0000256" key="2">
    <source>
        <dbReference type="ARBA" id="ARBA00003921"/>
    </source>
</evidence>
<evidence type="ECO:0000313" key="18">
    <source>
        <dbReference type="EMBL" id="BAQ24385.1"/>
    </source>
</evidence>
<keyword evidence="13 16" id="KW-0131">Cell cycle</keyword>
<evidence type="ECO:0000256" key="5">
    <source>
        <dbReference type="ARBA" id="ARBA00022490"/>
    </source>
</evidence>
<comment type="cofactor">
    <cofactor evidence="1 16">
        <name>FAD</name>
        <dbReference type="ChEBI" id="CHEBI:57692"/>
    </cofactor>
</comment>
<dbReference type="InterPro" id="IPR003170">
    <property type="entry name" value="MurB"/>
</dbReference>
<keyword evidence="12 16" id="KW-0560">Oxidoreductase</keyword>
<keyword evidence="11 16" id="KW-0573">Peptidoglycan synthesis</keyword>
<dbReference type="NCBIfam" id="NF010480">
    <property type="entry name" value="PRK13905.1"/>
    <property type="match status" value="1"/>
</dbReference>
<dbReference type="UniPathway" id="UPA00219"/>
<dbReference type="NCBIfam" id="TIGR00179">
    <property type="entry name" value="murB"/>
    <property type="match status" value="1"/>
</dbReference>
<gene>
    <name evidence="16 18" type="primary">murB</name>
    <name evidence="18" type="ORF">SRT_11240</name>
</gene>
<evidence type="ECO:0000256" key="15">
    <source>
        <dbReference type="ARBA" id="ARBA00048914"/>
    </source>
</evidence>
<comment type="function">
    <text evidence="2 16">Cell wall formation.</text>
</comment>
<comment type="subcellular location">
    <subcellularLocation>
        <location evidence="3 16">Cytoplasm</location>
    </subcellularLocation>
</comment>
<dbReference type="InterPro" id="IPR006094">
    <property type="entry name" value="Oxid_FAD_bind_N"/>
</dbReference>
<evidence type="ECO:0000256" key="14">
    <source>
        <dbReference type="ARBA" id="ARBA00023316"/>
    </source>
</evidence>
<keyword evidence="6 16" id="KW-0132">Cell division</keyword>
<dbReference type="GO" id="GO:0009252">
    <property type="term" value="P:peptidoglycan biosynthetic process"/>
    <property type="evidence" value="ECO:0007669"/>
    <property type="project" value="UniProtKB-UniRule"/>
</dbReference>
<feature type="active site" evidence="16">
    <location>
        <position position="292"/>
    </location>
</feature>
<dbReference type="GO" id="GO:0071555">
    <property type="term" value="P:cell wall organization"/>
    <property type="evidence" value="ECO:0007669"/>
    <property type="project" value="UniProtKB-KW"/>
</dbReference>
<dbReference type="KEGG" id="strg:SRT_11240"/>
<dbReference type="PANTHER" id="PTHR21071:SF4">
    <property type="entry name" value="UDP-N-ACETYLENOLPYRUVOYLGLUCOSAMINE REDUCTASE"/>
    <property type="match status" value="1"/>
</dbReference>
<keyword evidence="8 16" id="KW-0274">FAD</keyword>
<dbReference type="InterPro" id="IPR036318">
    <property type="entry name" value="FAD-bd_PCMH-like_sf"/>
</dbReference>
<organism evidence="18 19">
    <name type="scientific">Streptococcus troglodytae</name>
    <dbReference type="NCBI Taxonomy" id="1111760"/>
    <lineage>
        <taxon>Bacteria</taxon>
        <taxon>Bacillati</taxon>
        <taxon>Bacillota</taxon>
        <taxon>Bacilli</taxon>
        <taxon>Lactobacillales</taxon>
        <taxon>Streptococcaceae</taxon>
        <taxon>Streptococcus</taxon>
    </lineage>
</organism>
<dbReference type="HAMAP" id="MF_00037">
    <property type="entry name" value="MurB"/>
    <property type="match status" value="1"/>
</dbReference>
<dbReference type="InterPro" id="IPR011601">
    <property type="entry name" value="MurB_C"/>
</dbReference>
<dbReference type="Gene3D" id="3.30.43.10">
    <property type="entry name" value="Uridine Diphospho-n-acetylenolpyruvylglucosamine Reductase, domain 2"/>
    <property type="match status" value="1"/>
</dbReference>
<evidence type="ECO:0000256" key="12">
    <source>
        <dbReference type="ARBA" id="ARBA00023002"/>
    </source>
</evidence>
<dbReference type="SUPFAM" id="SSF56194">
    <property type="entry name" value="Uridine diphospho-N-Acetylenolpyruvylglucosamine reductase, MurB, C-terminal domain"/>
    <property type="match status" value="1"/>
</dbReference>
<evidence type="ECO:0000256" key="3">
    <source>
        <dbReference type="ARBA" id="ARBA00004496"/>
    </source>
</evidence>
<keyword evidence="10 16" id="KW-0133">Cell shape</keyword>
<evidence type="ECO:0000256" key="7">
    <source>
        <dbReference type="ARBA" id="ARBA00022630"/>
    </source>
</evidence>
<protein>
    <recommendedName>
        <fullName evidence="16">UDP-N-acetylenolpyruvoylglucosamine reductase</fullName>
        <ecNumber evidence="16">1.3.1.98</ecNumber>
    </recommendedName>
    <alternativeName>
        <fullName evidence="16">UDP-N-acetylmuramate dehydrogenase</fullName>
    </alternativeName>
</protein>
<dbReference type="GO" id="GO:0071949">
    <property type="term" value="F:FAD binding"/>
    <property type="evidence" value="ECO:0007669"/>
    <property type="project" value="InterPro"/>
</dbReference>
<dbReference type="PANTHER" id="PTHR21071">
    <property type="entry name" value="UDP-N-ACETYLENOLPYRUVOYLGLUCOSAMINE REDUCTASE"/>
    <property type="match status" value="1"/>
</dbReference>
<keyword evidence="5 16" id="KW-0963">Cytoplasm</keyword>
<dbReference type="InterPro" id="IPR016169">
    <property type="entry name" value="FAD-bd_PCMH_sub2"/>
</dbReference>
<dbReference type="Pfam" id="PF02873">
    <property type="entry name" value="MurB_C"/>
    <property type="match status" value="1"/>
</dbReference>
<reference evidence="18 19" key="1">
    <citation type="journal article" date="2016" name="Microbiol. Immunol.">
        <title>Complete genome sequence of Streptococcus troglodytae TKU31 isolated from the oral cavity of a chimpanzee (Pan troglodytes).</title>
        <authorList>
            <person name="Okamoto M."/>
            <person name="Naito M."/>
            <person name="Miyanohara M."/>
            <person name="Imai S."/>
            <person name="Nomura Y."/>
            <person name="Saito W."/>
            <person name="Momoi Y."/>
            <person name="Takada K."/>
            <person name="Miyabe-Nishiwaki T."/>
            <person name="Tomonaga M."/>
            <person name="Hanada N."/>
        </authorList>
    </citation>
    <scope>NUCLEOTIDE SEQUENCE [LARGE SCALE GENOMIC DNA]</scope>
    <source>
        <strain evidence="19">TKU 31</strain>
    </source>
</reference>
<dbReference type="GO" id="GO:0051301">
    <property type="term" value="P:cell division"/>
    <property type="evidence" value="ECO:0007669"/>
    <property type="project" value="UniProtKB-KW"/>
</dbReference>
<dbReference type="GO" id="GO:0005829">
    <property type="term" value="C:cytosol"/>
    <property type="evidence" value="ECO:0007669"/>
    <property type="project" value="TreeGrafter"/>
</dbReference>
<keyword evidence="19" id="KW-1185">Reference proteome</keyword>
<evidence type="ECO:0000256" key="1">
    <source>
        <dbReference type="ARBA" id="ARBA00001974"/>
    </source>
</evidence>
<evidence type="ECO:0000256" key="13">
    <source>
        <dbReference type="ARBA" id="ARBA00023306"/>
    </source>
</evidence>
<dbReference type="Pfam" id="PF01565">
    <property type="entry name" value="FAD_binding_4"/>
    <property type="match status" value="1"/>
</dbReference>
<evidence type="ECO:0000256" key="8">
    <source>
        <dbReference type="ARBA" id="ARBA00022827"/>
    </source>
</evidence>
<dbReference type="GO" id="GO:0008360">
    <property type="term" value="P:regulation of cell shape"/>
    <property type="evidence" value="ECO:0007669"/>
    <property type="project" value="UniProtKB-KW"/>
</dbReference>
<dbReference type="EMBL" id="AP014612">
    <property type="protein sequence ID" value="BAQ24385.1"/>
    <property type="molecule type" value="Genomic_DNA"/>
</dbReference>
<sequence length="306" mass="33818">MISNEMNKSLEGIDIRINEPLKKYTYTKVGGPADFLAFPRNRYELARIVKFANQNNLPWMVLGNASNLIVRDGGIRGFVIMFDKLNAVTVDGYVIEAEAGSNLIETTKVAQYHSLTGFEFACGIPGSIGGAVFMNAGAYGGEISHILISAQVLTRDGEIKTIEACDMRFGYRHSVLQDNQEVVISAKFSLKPGDYMVISQEMQRLNHLRELKQPLEHPSCGSVFKRPLGHFAGQLIMEAQLMGHRIGGVEVSTKHAGFMVNVANGSAKNYEDLIADVIRRVKEHSGVTLEPEVRIIGEKEVQMEDS</sequence>
<evidence type="ECO:0000256" key="9">
    <source>
        <dbReference type="ARBA" id="ARBA00022857"/>
    </source>
</evidence>
<dbReference type="InterPro" id="IPR036635">
    <property type="entry name" value="MurB_C_sf"/>
</dbReference>
<accession>A0A1L7LJJ4</accession>
<dbReference type="Gene3D" id="3.30.465.10">
    <property type="match status" value="1"/>
</dbReference>
<name>A0A1L7LJJ4_9STRE</name>
<dbReference type="AlphaFoldDB" id="A0A1L7LJJ4"/>
<dbReference type="InterPro" id="IPR016167">
    <property type="entry name" value="FAD-bd_PCMH_sub1"/>
</dbReference>
<dbReference type="RefSeq" id="WP_128833334.1">
    <property type="nucleotide sequence ID" value="NZ_AP014612.1"/>
</dbReference>
<evidence type="ECO:0000256" key="4">
    <source>
        <dbReference type="ARBA" id="ARBA00004752"/>
    </source>
</evidence>
<proteinExistence type="inferred from homology"/>
<keyword evidence="14 16" id="KW-0961">Cell wall biogenesis/degradation</keyword>
<evidence type="ECO:0000256" key="6">
    <source>
        <dbReference type="ARBA" id="ARBA00022618"/>
    </source>
</evidence>
<evidence type="ECO:0000256" key="16">
    <source>
        <dbReference type="HAMAP-Rule" id="MF_00037"/>
    </source>
</evidence>
<dbReference type="GO" id="GO:0008762">
    <property type="term" value="F:UDP-N-acetylmuramate dehydrogenase activity"/>
    <property type="evidence" value="ECO:0007669"/>
    <property type="project" value="UniProtKB-UniRule"/>
</dbReference>
<dbReference type="PROSITE" id="PS51387">
    <property type="entry name" value="FAD_PCMH"/>
    <property type="match status" value="1"/>
</dbReference>
<dbReference type="Proteomes" id="UP000217758">
    <property type="component" value="Chromosome"/>
</dbReference>
<feature type="active site" evidence="16">
    <location>
        <position position="172"/>
    </location>
</feature>
<dbReference type="EC" id="1.3.1.98" evidence="16"/>
<keyword evidence="9 16" id="KW-0521">NADP</keyword>